<protein>
    <submittedName>
        <fullName evidence="1">Uncharacterized protein</fullName>
    </submittedName>
</protein>
<gene>
    <name evidence="1" type="ORF">NBG4_120002</name>
</gene>
<reference evidence="2" key="1">
    <citation type="submission" date="2018-03" db="EMBL/GenBank/DDBJ databases">
        <authorList>
            <person name="Zecchin S."/>
        </authorList>
    </citation>
    <scope>NUCLEOTIDE SEQUENCE [LARGE SCALE GENOMIC DNA]</scope>
</reference>
<evidence type="ECO:0000313" key="2">
    <source>
        <dbReference type="Proteomes" id="UP000245125"/>
    </source>
</evidence>
<proteinExistence type="predicted"/>
<dbReference type="EMBL" id="OUUY01000024">
    <property type="protein sequence ID" value="SPP99795.1"/>
    <property type="molecule type" value="Genomic_DNA"/>
</dbReference>
<organism evidence="1 2">
    <name type="scientific">Candidatus Sulfobium mesophilum</name>
    <dbReference type="NCBI Taxonomy" id="2016548"/>
    <lineage>
        <taxon>Bacteria</taxon>
        <taxon>Pseudomonadati</taxon>
        <taxon>Nitrospirota</taxon>
        <taxon>Nitrospiria</taxon>
        <taxon>Nitrospirales</taxon>
        <taxon>Nitrospiraceae</taxon>
        <taxon>Candidatus Sulfobium</taxon>
    </lineage>
</organism>
<accession>A0A2U3QEM4</accession>
<sequence length="50" mass="6024">MGAIQEGKEKSQVRRYYAYYKRISKDNFEPCRKRCRLSQTPADRLLKARN</sequence>
<evidence type="ECO:0000313" key="1">
    <source>
        <dbReference type="EMBL" id="SPP99795.1"/>
    </source>
</evidence>
<name>A0A2U3QEM4_9BACT</name>
<keyword evidence="2" id="KW-1185">Reference proteome</keyword>
<dbReference type="Proteomes" id="UP000245125">
    <property type="component" value="Unassembled WGS sequence"/>
</dbReference>
<dbReference type="AlphaFoldDB" id="A0A2U3QEM4"/>